<keyword evidence="2" id="KW-1185">Reference proteome</keyword>
<comment type="caution">
    <text evidence="1">The sequence shown here is derived from an EMBL/GenBank/DDBJ whole genome shotgun (WGS) entry which is preliminary data.</text>
</comment>
<accession>A0ABR2A0Q8</accession>
<protein>
    <submittedName>
        <fullName evidence="1">Uncharacterized protein</fullName>
    </submittedName>
</protein>
<dbReference type="EMBL" id="JBBPBM010001162">
    <property type="protein sequence ID" value="KAK8486582.1"/>
    <property type="molecule type" value="Genomic_DNA"/>
</dbReference>
<proteinExistence type="predicted"/>
<organism evidence="1 2">
    <name type="scientific">Hibiscus sabdariffa</name>
    <name type="common">roselle</name>
    <dbReference type="NCBI Taxonomy" id="183260"/>
    <lineage>
        <taxon>Eukaryota</taxon>
        <taxon>Viridiplantae</taxon>
        <taxon>Streptophyta</taxon>
        <taxon>Embryophyta</taxon>
        <taxon>Tracheophyta</taxon>
        <taxon>Spermatophyta</taxon>
        <taxon>Magnoliopsida</taxon>
        <taxon>eudicotyledons</taxon>
        <taxon>Gunneridae</taxon>
        <taxon>Pentapetalae</taxon>
        <taxon>rosids</taxon>
        <taxon>malvids</taxon>
        <taxon>Malvales</taxon>
        <taxon>Malvaceae</taxon>
        <taxon>Malvoideae</taxon>
        <taxon>Hibiscus</taxon>
    </lineage>
</organism>
<sequence length="100" mass="11572">MASFIFGYRVRVQLARHSSCRVNSERFKQRQPEKLWSEAQKNKMNQVYGVIDPVKHDTLKNCSVGWSKKFIRAGRLAKELHDASVRGVISGSKFLLMFKD</sequence>
<reference evidence="1 2" key="1">
    <citation type="journal article" date="2024" name="G3 (Bethesda)">
        <title>Genome assembly of Hibiscus sabdariffa L. provides insights into metabolisms of medicinal natural products.</title>
        <authorList>
            <person name="Kim T."/>
        </authorList>
    </citation>
    <scope>NUCLEOTIDE SEQUENCE [LARGE SCALE GENOMIC DNA]</scope>
    <source>
        <strain evidence="1">TK-2024</strain>
        <tissue evidence="1">Old leaves</tissue>
    </source>
</reference>
<gene>
    <name evidence="1" type="ORF">V6N12_058034</name>
</gene>
<name>A0ABR2A0Q8_9ROSI</name>
<dbReference type="Proteomes" id="UP001472677">
    <property type="component" value="Unassembled WGS sequence"/>
</dbReference>
<evidence type="ECO:0000313" key="1">
    <source>
        <dbReference type="EMBL" id="KAK8486582.1"/>
    </source>
</evidence>
<evidence type="ECO:0000313" key="2">
    <source>
        <dbReference type="Proteomes" id="UP001472677"/>
    </source>
</evidence>